<evidence type="ECO:0000313" key="2">
    <source>
        <dbReference type="Proteomes" id="UP000004245"/>
    </source>
</evidence>
<dbReference type="STRING" id="43767.A6I91_01545"/>
<gene>
    <name evidence="1" type="ORF">HMPREF0724_14483</name>
</gene>
<keyword evidence="2" id="KW-1185">Reference proteome</keyword>
<dbReference type="AlphaFoldDB" id="E9T6S7"/>
<sequence length="172" mass="18856">MIVRSEVSEVSVVEGGVPLVYTFGDLMRYHGPSAPGGVAHAFKVLERALPLLDEGHPIERREVEIATAHGGPGVRDAFEMVTRAVTGGRYVVDPALARPERGSTLANYVFRLDYRGSSVTLQVRDGFVADEFIELVNRSGRTDAEESRLVVLKQEMTDRLLAVPATEVYDVD</sequence>
<accession>E9T6S7</accession>
<dbReference type="HOGENOM" id="CLU_126058_0_0_11"/>
<comment type="caution">
    <text evidence="1">The sequence shown here is derived from an EMBL/GenBank/DDBJ whole genome shotgun (WGS) entry which is preliminary data.</text>
</comment>
<protein>
    <submittedName>
        <fullName evidence="1">Uncharacterized protein</fullName>
    </submittedName>
</protein>
<reference evidence="1" key="1">
    <citation type="submission" date="2011-01" db="EMBL/GenBank/DDBJ databases">
        <authorList>
            <person name="Muzny D."/>
            <person name="Qin X."/>
            <person name="Buhay C."/>
            <person name="Dugan-Rocha S."/>
            <person name="Ding Y."/>
            <person name="Chen G."/>
            <person name="Hawes A."/>
            <person name="Holder M."/>
            <person name="Jhangiani S."/>
            <person name="Johnson A."/>
            <person name="Khan Z."/>
            <person name="Li Z."/>
            <person name="Liu W."/>
            <person name="Liu X."/>
            <person name="Perez L."/>
            <person name="Shen H."/>
            <person name="Wang Q."/>
            <person name="Watt J."/>
            <person name="Xi L."/>
            <person name="Xin Y."/>
            <person name="Zhou J."/>
            <person name="Deng J."/>
            <person name="Jiang H."/>
            <person name="Liu Y."/>
            <person name="Qu J."/>
            <person name="Song X.-Z."/>
            <person name="Zhang L."/>
            <person name="Villasana D."/>
            <person name="Johnson A."/>
            <person name="Liu J."/>
            <person name="Liyanage D."/>
            <person name="Lorensuhewa L."/>
            <person name="Robinson T."/>
            <person name="Song A."/>
            <person name="Song B.-B."/>
            <person name="Dinh H."/>
            <person name="Thornton R."/>
            <person name="Coyle M."/>
            <person name="Francisco L."/>
            <person name="Jackson L."/>
            <person name="Javaid M."/>
            <person name="Korchina V."/>
            <person name="Kovar C."/>
            <person name="Mata R."/>
            <person name="Mathew T."/>
            <person name="Ngo R."/>
            <person name="Nguyen L."/>
            <person name="Nguyen N."/>
            <person name="Okwuonu G."/>
            <person name="Ongeri F."/>
            <person name="Pham C."/>
            <person name="Simmons D."/>
            <person name="Wilczek-Boney K."/>
            <person name="Hale W."/>
            <person name="Jakkamsetti A."/>
            <person name="Pham P."/>
            <person name="Ruth R."/>
            <person name="San Lucas F."/>
            <person name="Warren J."/>
            <person name="Zhang J."/>
            <person name="Zhao Z."/>
            <person name="Zhou C."/>
            <person name="Zhu D."/>
            <person name="Lee S."/>
            <person name="Bess C."/>
            <person name="Blankenburg K."/>
            <person name="Forbes L."/>
            <person name="Fu Q."/>
            <person name="Gubbala S."/>
            <person name="Hirani K."/>
            <person name="Jayaseelan J.C."/>
            <person name="Lara F."/>
            <person name="Munidasa M."/>
            <person name="Palculict T."/>
            <person name="Patil S."/>
            <person name="Pu L.-L."/>
            <person name="Saada N."/>
            <person name="Tang L."/>
            <person name="Weissenberger G."/>
            <person name="Zhu Y."/>
            <person name="Hemphill L."/>
            <person name="Shang Y."/>
            <person name="Youmans B."/>
            <person name="Ayvaz T."/>
            <person name="Ross M."/>
            <person name="Santibanez J."/>
            <person name="Aqrawi P."/>
            <person name="Gross S."/>
            <person name="Joshi V."/>
            <person name="Fowler G."/>
            <person name="Nazareth L."/>
            <person name="Reid J."/>
            <person name="Worley K."/>
            <person name="Petrosino J."/>
            <person name="Highlander S."/>
            <person name="Gibbs R."/>
        </authorList>
    </citation>
    <scope>NUCLEOTIDE SEQUENCE [LARGE SCALE GENOMIC DNA]</scope>
    <source>
        <strain evidence="1">ATCC 33707</strain>
    </source>
</reference>
<dbReference type="Proteomes" id="UP000004245">
    <property type="component" value="Unassembled WGS sequence"/>
</dbReference>
<organism evidence="1 2">
    <name type="scientific">Prescottella equi ATCC 33707</name>
    <dbReference type="NCBI Taxonomy" id="525370"/>
    <lineage>
        <taxon>Bacteria</taxon>
        <taxon>Bacillati</taxon>
        <taxon>Actinomycetota</taxon>
        <taxon>Actinomycetes</taxon>
        <taxon>Mycobacteriales</taxon>
        <taxon>Nocardiaceae</taxon>
        <taxon>Prescottella</taxon>
    </lineage>
</organism>
<evidence type="ECO:0000313" key="1">
    <source>
        <dbReference type="EMBL" id="EGD21882.1"/>
    </source>
</evidence>
<dbReference type="EMBL" id="ADNW02000026">
    <property type="protein sequence ID" value="EGD21882.1"/>
    <property type="molecule type" value="Genomic_DNA"/>
</dbReference>
<name>E9T6S7_RHOHA</name>
<proteinExistence type="predicted"/>